<dbReference type="InterPro" id="IPR001789">
    <property type="entry name" value="Sig_transdc_resp-reg_receiver"/>
</dbReference>
<dbReference type="Pfam" id="PF00072">
    <property type="entry name" value="Response_reg"/>
    <property type="match status" value="1"/>
</dbReference>
<organism evidence="4 5">
    <name type="scientific">Kangiella marina</name>
    <dbReference type="NCBI Taxonomy" id="1079178"/>
    <lineage>
        <taxon>Bacteria</taxon>
        <taxon>Pseudomonadati</taxon>
        <taxon>Pseudomonadota</taxon>
        <taxon>Gammaproteobacteria</taxon>
        <taxon>Kangiellales</taxon>
        <taxon>Kangiellaceae</taxon>
        <taxon>Kangiella</taxon>
    </lineage>
</organism>
<dbReference type="InterPro" id="IPR050595">
    <property type="entry name" value="Bact_response_regulator"/>
</dbReference>
<gene>
    <name evidence="4" type="ORF">GCM10023151_01360</name>
</gene>
<comment type="caution">
    <text evidence="2">Lacks conserved residue(s) required for the propagation of feature annotation.</text>
</comment>
<feature type="domain" description="Response regulatory" evidence="3">
    <location>
        <begin position="3"/>
        <end position="117"/>
    </location>
</feature>
<dbReference type="EMBL" id="BAABFV010000001">
    <property type="protein sequence ID" value="GAA4354879.1"/>
    <property type="molecule type" value="Genomic_DNA"/>
</dbReference>
<evidence type="ECO:0000313" key="4">
    <source>
        <dbReference type="EMBL" id="GAA4354879.1"/>
    </source>
</evidence>
<dbReference type="Proteomes" id="UP001501011">
    <property type="component" value="Unassembled WGS sequence"/>
</dbReference>
<reference evidence="5" key="1">
    <citation type="journal article" date="2019" name="Int. J. Syst. Evol. Microbiol.">
        <title>The Global Catalogue of Microorganisms (GCM) 10K type strain sequencing project: providing services to taxonomists for standard genome sequencing and annotation.</title>
        <authorList>
            <consortium name="The Broad Institute Genomics Platform"/>
            <consortium name="The Broad Institute Genome Sequencing Center for Infectious Disease"/>
            <person name="Wu L."/>
            <person name="Ma J."/>
        </authorList>
    </citation>
    <scope>NUCLEOTIDE SEQUENCE [LARGE SCALE GENOMIC DNA]</scope>
    <source>
        <strain evidence="5">JCM 17728</strain>
    </source>
</reference>
<dbReference type="RefSeq" id="WP_345291280.1">
    <property type="nucleotide sequence ID" value="NZ_BAABFV010000001.1"/>
</dbReference>
<dbReference type="InterPro" id="IPR011006">
    <property type="entry name" value="CheY-like_superfamily"/>
</dbReference>
<evidence type="ECO:0000256" key="2">
    <source>
        <dbReference type="PROSITE-ProRule" id="PRU00169"/>
    </source>
</evidence>
<dbReference type="SUPFAM" id="SSF52172">
    <property type="entry name" value="CheY-like"/>
    <property type="match status" value="1"/>
</dbReference>
<sequence length="119" mass="13514">MSKILILESNKNIAHLLEKLCSRMGHEAIIKNQAANIESLLETENIELVVSELHVLGVNIFELLNVIKEIKPRIKIIIITKEYHAERQLKKKGVHVDCVIQKPMSAERLTLEITKLIGS</sequence>
<dbReference type="PANTHER" id="PTHR44591:SF3">
    <property type="entry name" value="RESPONSE REGULATORY DOMAIN-CONTAINING PROTEIN"/>
    <property type="match status" value="1"/>
</dbReference>
<comment type="caution">
    <text evidence="4">The sequence shown here is derived from an EMBL/GenBank/DDBJ whole genome shotgun (WGS) entry which is preliminary data.</text>
</comment>
<accession>A0ABP8IAM5</accession>
<dbReference type="PANTHER" id="PTHR44591">
    <property type="entry name" value="STRESS RESPONSE REGULATOR PROTEIN 1"/>
    <property type="match status" value="1"/>
</dbReference>
<name>A0ABP8IAM5_9GAMM</name>
<evidence type="ECO:0000313" key="5">
    <source>
        <dbReference type="Proteomes" id="UP001501011"/>
    </source>
</evidence>
<dbReference type="PROSITE" id="PS50110">
    <property type="entry name" value="RESPONSE_REGULATORY"/>
    <property type="match status" value="1"/>
</dbReference>
<evidence type="ECO:0000256" key="1">
    <source>
        <dbReference type="ARBA" id="ARBA00022553"/>
    </source>
</evidence>
<dbReference type="Gene3D" id="3.40.50.2300">
    <property type="match status" value="1"/>
</dbReference>
<keyword evidence="1" id="KW-0597">Phosphoprotein</keyword>
<evidence type="ECO:0000259" key="3">
    <source>
        <dbReference type="PROSITE" id="PS50110"/>
    </source>
</evidence>
<protein>
    <recommendedName>
        <fullName evidence="3">Response regulatory domain-containing protein</fullName>
    </recommendedName>
</protein>
<keyword evidence="5" id="KW-1185">Reference proteome</keyword>
<proteinExistence type="predicted"/>